<dbReference type="AlphaFoldDB" id="A0A8J7V497"/>
<proteinExistence type="predicted"/>
<name>A0A8J7V497_9PROT</name>
<evidence type="ECO:0000313" key="1">
    <source>
        <dbReference type="EMBL" id="MBP5859136.1"/>
    </source>
</evidence>
<keyword evidence="2" id="KW-1185">Reference proteome</keyword>
<accession>A0A8J7V497</accession>
<gene>
    <name evidence="1" type="ORF">KAJ83_19140</name>
</gene>
<reference evidence="1" key="1">
    <citation type="submission" date="2021-04" db="EMBL/GenBank/DDBJ databases">
        <authorList>
            <person name="Zhang D.-C."/>
        </authorList>
    </citation>
    <scope>NUCLEOTIDE SEQUENCE</scope>
    <source>
        <strain evidence="1">CGMCC 1.15697</strain>
    </source>
</reference>
<dbReference type="Proteomes" id="UP000672602">
    <property type="component" value="Unassembled WGS sequence"/>
</dbReference>
<sequence length="62" mass="7299">MKLDLEKYRHVLDDTDLSEDEKTDYLQTVWVILHECMQLALKECTVPQDEKHKVPDSNPGQE</sequence>
<organism evidence="1 2">
    <name type="scientific">Marivibrio halodurans</name>
    <dbReference type="NCBI Taxonomy" id="2039722"/>
    <lineage>
        <taxon>Bacteria</taxon>
        <taxon>Pseudomonadati</taxon>
        <taxon>Pseudomonadota</taxon>
        <taxon>Alphaproteobacteria</taxon>
        <taxon>Rhodospirillales</taxon>
        <taxon>Rhodospirillaceae</taxon>
        <taxon>Marivibrio</taxon>
    </lineage>
</organism>
<evidence type="ECO:0000313" key="2">
    <source>
        <dbReference type="Proteomes" id="UP000672602"/>
    </source>
</evidence>
<dbReference type="EMBL" id="JAGMWN010000019">
    <property type="protein sequence ID" value="MBP5859136.1"/>
    <property type="molecule type" value="Genomic_DNA"/>
</dbReference>
<comment type="caution">
    <text evidence="1">The sequence shown here is derived from an EMBL/GenBank/DDBJ whole genome shotgun (WGS) entry which is preliminary data.</text>
</comment>
<protein>
    <submittedName>
        <fullName evidence="1">Uncharacterized protein</fullName>
    </submittedName>
</protein>
<dbReference type="RefSeq" id="WP_210683735.1">
    <property type="nucleotide sequence ID" value="NZ_JAGMWN010000019.1"/>
</dbReference>